<dbReference type="EMBL" id="PCWN01000008">
    <property type="protein sequence ID" value="PIR03807.1"/>
    <property type="molecule type" value="Genomic_DNA"/>
</dbReference>
<dbReference type="GO" id="GO:0006508">
    <property type="term" value="P:proteolysis"/>
    <property type="evidence" value="ECO:0007669"/>
    <property type="project" value="InterPro"/>
</dbReference>
<dbReference type="InterPro" id="IPR029058">
    <property type="entry name" value="AB_hydrolase_fold"/>
</dbReference>
<accession>A0A2H0N4I4</accession>
<name>A0A2H0N4I4_9BACT</name>
<feature type="domain" description="Peptidase S9 prolyl oligopeptidase catalytic" evidence="2">
    <location>
        <begin position="90"/>
        <end position="258"/>
    </location>
</feature>
<dbReference type="Pfam" id="PF00326">
    <property type="entry name" value="Peptidase_S9"/>
    <property type="match status" value="1"/>
</dbReference>
<dbReference type="InterPro" id="IPR001375">
    <property type="entry name" value="Peptidase_S9_cat"/>
</dbReference>
<proteinExistence type="predicted"/>
<evidence type="ECO:0000313" key="4">
    <source>
        <dbReference type="Proteomes" id="UP000229600"/>
    </source>
</evidence>
<dbReference type="SUPFAM" id="SSF53474">
    <property type="entry name" value="alpha/beta-Hydrolases"/>
    <property type="match status" value="1"/>
</dbReference>
<organism evidence="3 4">
    <name type="scientific">Candidatus Magasanikbacteria bacterium CG11_big_fil_rev_8_21_14_0_20_39_34</name>
    <dbReference type="NCBI Taxonomy" id="1974653"/>
    <lineage>
        <taxon>Bacteria</taxon>
        <taxon>Candidatus Magasanikiibacteriota</taxon>
    </lineage>
</organism>
<comment type="caution">
    <text evidence="3">The sequence shown here is derived from an EMBL/GenBank/DDBJ whole genome shotgun (WGS) entry which is preliminary data.</text>
</comment>
<reference evidence="3 4" key="1">
    <citation type="submission" date="2017-09" db="EMBL/GenBank/DDBJ databases">
        <title>Depth-based differentiation of microbial function through sediment-hosted aquifers and enrichment of novel symbionts in the deep terrestrial subsurface.</title>
        <authorList>
            <person name="Probst A.J."/>
            <person name="Ladd B."/>
            <person name="Jarett J.K."/>
            <person name="Geller-Mcgrath D.E."/>
            <person name="Sieber C.M."/>
            <person name="Emerson J.B."/>
            <person name="Anantharaman K."/>
            <person name="Thomas B.C."/>
            <person name="Malmstrom R."/>
            <person name="Stieglmeier M."/>
            <person name="Klingl A."/>
            <person name="Woyke T."/>
            <person name="Ryan C.M."/>
            <person name="Banfield J.F."/>
        </authorList>
    </citation>
    <scope>NUCLEOTIDE SEQUENCE [LARGE SCALE GENOMIC DNA]</scope>
    <source>
        <strain evidence="3">CG11_big_fil_rev_8_21_14_0_20_39_34</strain>
    </source>
</reference>
<gene>
    <name evidence="3" type="ORF">COV59_04000</name>
</gene>
<dbReference type="PANTHER" id="PTHR16138:SF7">
    <property type="entry name" value="PALMITOYL-PROTEIN THIOESTERASE ABHD10, MITOCHONDRIAL"/>
    <property type="match status" value="1"/>
</dbReference>
<evidence type="ECO:0000259" key="2">
    <source>
        <dbReference type="Pfam" id="PF00326"/>
    </source>
</evidence>
<evidence type="ECO:0000256" key="1">
    <source>
        <dbReference type="ARBA" id="ARBA00022801"/>
    </source>
</evidence>
<sequence length="261" mass="29178">MKNTPSKNTVFFPDTQGNSLCAILSEPKENELSPIVILCHGFTTSKDSTKNQTFEKLFNACNIATIRIDFFGHGESDGNFEEITLSKAKDDILSTIQDLTKIGYTKIGLVGSSFGGMSSILACAQTDALCCLALTSPVSNYHDKHLQDYTKQELLDWKNKGYIIYENGKGEKMRLNYTFFLDAIINDGYVSAKDIKVPTLIVHGEKDTVVPIEQSRKLVTLLQAGKLIEVSGEGHKYKTPENFEKMIDLIFQFTKERLLNL</sequence>
<evidence type="ECO:0000313" key="3">
    <source>
        <dbReference type="EMBL" id="PIR03807.1"/>
    </source>
</evidence>
<dbReference type="AlphaFoldDB" id="A0A2H0N4I4"/>
<dbReference type="GO" id="GO:0004553">
    <property type="term" value="F:hydrolase activity, hydrolyzing O-glycosyl compounds"/>
    <property type="evidence" value="ECO:0007669"/>
    <property type="project" value="TreeGrafter"/>
</dbReference>
<keyword evidence="1" id="KW-0378">Hydrolase</keyword>
<dbReference type="GO" id="GO:0008236">
    <property type="term" value="F:serine-type peptidase activity"/>
    <property type="evidence" value="ECO:0007669"/>
    <property type="project" value="InterPro"/>
</dbReference>
<dbReference type="PANTHER" id="PTHR16138">
    <property type="entry name" value="MYCOPHENOLIC ACID ACYL-GLUCURONIDE ESTERASE, MITOCHONDRIAL"/>
    <property type="match status" value="1"/>
</dbReference>
<dbReference type="InterPro" id="IPR052382">
    <property type="entry name" value="ABHD10_acyl-thioesterase"/>
</dbReference>
<dbReference type="Proteomes" id="UP000229600">
    <property type="component" value="Unassembled WGS sequence"/>
</dbReference>
<protein>
    <recommendedName>
        <fullName evidence="2">Peptidase S9 prolyl oligopeptidase catalytic domain-containing protein</fullName>
    </recommendedName>
</protein>
<dbReference type="Gene3D" id="3.40.50.1820">
    <property type="entry name" value="alpha/beta hydrolase"/>
    <property type="match status" value="1"/>
</dbReference>